<organism evidence="1 2">
    <name type="scientific">Crucibulum laeve</name>
    <dbReference type="NCBI Taxonomy" id="68775"/>
    <lineage>
        <taxon>Eukaryota</taxon>
        <taxon>Fungi</taxon>
        <taxon>Dikarya</taxon>
        <taxon>Basidiomycota</taxon>
        <taxon>Agaricomycotina</taxon>
        <taxon>Agaricomycetes</taxon>
        <taxon>Agaricomycetidae</taxon>
        <taxon>Agaricales</taxon>
        <taxon>Agaricineae</taxon>
        <taxon>Nidulariaceae</taxon>
        <taxon>Crucibulum</taxon>
    </lineage>
</organism>
<accession>A0A5C3MS31</accession>
<evidence type="ECO:0000313" key="2">
    <source>
        <dbReference type="Proteomes" id="UP000308652"/>
    </source>
</evidence>
<dbReference type="Proteomes" id="UP000308652">
    <property type="component" value="Unassembled WGS sequence"/>
</dbReference>
<gene>
    <name evidence="1" type="ORF">BDQ12DRAFT_4121</name>
</gene>
<dbReference type="AlphaFoldDB" id="A0A5C3MS31"/>
<name>A0A5C3MS31_9AGAR</name>
<protein>
    <submittedName>
        <fullName evidence="1">Uncharacterized protein</fullName>
    </submittedName>
</protein>
<reference evidence="1 2" key="1">
    <citation type="journal article" date="2019" name="Nat. Ecol. Evol.">
        <title>Megaphylogeny resolves global patterns of mushroom evolution.</title>
        <authorList>
            <person name="Varga T."/>
            <person name="Krizsan K."/>
            <person name="Foldi C."/>
            <person name="Dima B."/>
            <person name="Sanchez-Garcia M."/>
            <person name="Sanchez-Ramirez S."/>
            <person name="Szollosi G.J."/>
            <person name="Szarkandi J.G."/>
            <person name="Papp V."/>
            <person name="Albert L."/>
            <person name="Andreopoulos W."/>
            <person name="Angelini C."/>
            <person name="Antonin V."/>
            <person name="Barry K.W."/>
            <person name="Bougher N.L."/>
            <person name="Buchanan P."/>
            <person name="Buyck B."/>
            <person name="Bense V."/>
            <person name="Catcheside P."/>
            <person name="Chovatia M."/>
            <person name="Cooper J."/>
            <person name="Damon W."/>
            <person name="Desjardin D."/>
            <person name="Finy P."/>
            <person name="Geml J."/>
            <person name="Haridas S."/>
            <person name="Hughes K."/>
            <person name="Justo A."/>
            <person name="Karasinski D."/>
            <person name="Kautmanova I."/>
            <person name="Kiss B."/>
            <person name="Kocsube S."/>
            <person name="Kotiranta H."/>
            <person name="LaButti K.M."/>
            <person name="Lechner B.E."/>
            <person name="Liimatainen K."/>
            <person name="Lipzen A."/>
            <person name="Lukacs Z."/>
            <person name="Mihaltcheva S."/>
            <person name="Morgado L.N."/>
            <person name="Niskanen T."/>
            <person name="Noordeloos M.E."/>
            <person name="Ohm R.A."/>
            <person name="Ortiz-Santana B."/>
            <person name="Ovrebo C."/>
            <person name="Racz N."/>
            <person name="Riley R."/>
            <person name="Savchenko A."/>
            <person name="Shiryaev A."/>
            <person name="Soop K."/>
            <person name="Spirin V."/>
            <person name="Szebenyi C."/>
            <person name="Tomsovsky M."/>
            <person name="Tulloss R.E."/>
            <person name="Uehling J."/>
            <person name="Grigoriev I.V."/>
            <person name="Vagvolgyi C."/>
            <person name="Papp T."/>
            <person name="Martin F.M."/>
            <person name="Miettinen O."/>
            <person name="Hibbett D.S."/>
            <person name="Nagy L.G."/>
        </authorList>
    </citation>
    <scope>NUCLEOTIDE SEQUENCE [LARGE SCALE GENOMIC DNA]</scope>
    <source>
        <strain evidence="1 2">CBS 166.37</strain>
    </source>
</reference>
<dbReference type="STRING" id="68775.A0A5C3MS31"/>
<dbReference type="EMBL" id="ML213590">
    <property type="protein sequence ID" value="TFK44131.1"/>
    <property type="molecule type" value="Genomic_DNA"/>
</dbReference>
<sequence>MHNSTTTRLLTLLNVSATKISKRKRDEEDAFVPAEKLNKRKSISFSETVSVKEISDKETTPKGDSMEIEMEVVAEVEEEVLEEVDGEAGDTGDEYERHFGPASSVLTESLRSAVERNAWKASKEKYGKLGSATVAVPEGAEANTSIEPSKFDVRSTTDLLFLH</sequence>
<evidence type="ECO:0000313" key="1">
    <source>
        <dbReference type="EMBL" id="TFK44131.1"/>
    </source>
</evidence>
<keyword evidence="2" id="KW-1185">Reference proteome</keyword>
<proteinExistence type="predicted"/>